<dbReference type="PANTHER" id="PTHR14845">
    <property type="entry name" value="COILED-COIL DOMAIN-CONTAINING 166"/>
    <property type="match status" value="1"/>
</dbReference>
<reference evidence="2" key="2">
    <citation type="submission" date="2025-09" db="UniProtKB">
        <authorList>
            <consortium name="Ensembl"/>
        </authorList>
    </citation>
    <scope>IDENTIFICATION</scope>
</reference>
<reference evidence="2" key="1">
    <citation type="submission" date="2025-08" db="UniProtKB">
        <authorList>
            <consortium name="Ensembl"/>
        </authorList>
    </citation>
    <scope>IDENTIFICATION</scope>
</reference>
<feature type="region of interest" description="Disordered" evidence="1">
    <location>
        <begin position="1"/>
        <end position="35"/>
    </location>
</feature>
<dbReference type="AlphaFoldDB" id="A0A8B9GBM0"/>
<dbReference type="Ensembl" id="ENSACOT00000021416.1">
    <property type="protein sequence ID" value="ENSACOP00000020673.1"/>
    <property type="gene ID" value="ENSACOG00000014220.1"/>
</dbReference>
<evidence type="ECO:0000313" key="2">
    <source>
        <dbReference type="Ensembl" id="ENSACOP00000020673.1"/>
    </source>
</evidence>
<keyword evidence="3" id="KW-1185">Reference proteome</keyword>
<evidence type="ECO:0008006" key="4">
    <source>
        <dbReference type="Google" id="ProtNLM"/>
    </source>
</evidence>
<evidence type="ECO:0000256" key="1">
    <source>
        <dbReference type="SAM" id="MobiDB-lite"/>
    </source>
</evidence>
<dbReference type="PANTHER" id="PTHR14845:SF0">
    <property type="entry name" value="DUF4515 DOMAIN-CONTAINING PROTEIN"/>
    <property type="match status" value="1"/>
</dbReference>
<feature type="compositionally biased region" description="Basic and acidic residues" evidence="1">
    <location>
        <begin position="8"/>
        <end position="22"/>
    </location>
</feature>
<accession>A0A8B9GBM0</accession>
<name>A0A8B9GBM0_9PSIT</name>
<evidence type="ECO:0000313" key="3">
    <source>
        <dbReference type="Proteomes" id="UP000694522"/>
    </source>
</evidence>
<dbReference type="Proteomes" id="UP000694522">
    <property type="component" value="Unplaced"/>
</dbReference>
<organism evidence="2 3">
    <name type="scientific">Amazona collaria</name>
    <name type="common">yellow-billed parrot</name>
    <dbReference type="NCBI Taxonomy" id="241587"/>
    <lineage>
        <taxon>Eukaryota</taxon>
        <taxon>Metazoa</taxon>
        <taxon>Chordata</taxon>
        <taxon>Craniata</taxon>
        <taxon>Vertebrata</taxon>
        <taxon>Euteleostomi</taxon>
        <taxon>Archelosauria</taxon>
        <taxon>Archosauria</taxon>
        <taxon>Dinosauria</taxon>
        <taxon>Saurischia</taxon>
        <taxon>Theropoda</taxon>
        <taxon>Coelurosauria</taxon>
        <taxon>Aves</taxon>
        <taxon>Neognathae</taxon>
        <taxon>Neoaves</taxon>
        <taxon>Telluraves</taxon>
        <taxon>Australaves</taxon>
        <taxon>Psittaciformes</taxon>
        <taxon>Psittacidae</taxon>
        <taxon>Amazona</taxon>
    </lineage>
</organism>
<proteinExistence type="predicted"/>
<sequence length="191" mass="22003">MASKTKQKKQDNTRAGKKKQEITTKNGGTPKGVSDMEILSQERKSYLQKEYKVVTEHMNTYMGRMEYFLQENKFLEKEAKQNQEEGNAYLSYIKKHSQKCQDLIITLNDQNHADLSEVGMQKEKLISQYTEKEKDVRSDLMNMESNTVYTSIRCTMQLVKPTGLTASSDVPINLTHPSVSRHCWTASCCHH</sequence>
<protein>
    <recommendedName>
        <fullName evidence="4">Coiled-coil domain-containing protein 166</fullName>
    </recommendedName>
</protein>